<accession>A0AAV2JJG5</accession>
<evidence type="ECO:0000313" key="5">
    <source>
        <dbReference type="Proteomes" id="UP001497482"/>
    </source>
</evidence>
<name>A0AAV2JJG5_KNICA</name>
<feature type="region of interest" description="Disordered" evidence="2">
    <location>
        <begin position="241"/>
        <end position="319"/>
    </location>
</feature>
<dbReference type="Proteomes" id="UP001497482">
    <property type="component" value="Chromosome 13"/>
</dbReference>
<dbReference type="InterPro" id="IPR059029">
    <property type="entry name" value="FAM13A_dom"/>
</dbReference>
<gene>
    <name evidence="4" type="ORF">KC01_LOCUS8981</name>
</gene>
<sequence>MGASASVSLCSDSSSVKVLRSTAKVSPEPLVSALTPSGVFGVSLETLKKDGHMECGIPAVLKVMVEYLNNNGLQHRGLFRLCGSVLRMRSLRQRWDRGENVDLVSHGDVPTVASLLKLFFRELPVPIVPETHRTQLIYCLKGNLDNTQTNQSLKENLQHLPADNLIILAYLLNFLSRVALLSQSNHMPMENLATIFGPCIFHVPAGPRMIEEQSLCNGLLLHLLRHHTALFQDHEQQQLISNEEVPSTPPPPLSALSQIQAHPCSHRSEENHEDRSGDETVSLSSKSLTKATPRSNRSECSNTPVAFSGENQGDSQMEAKTADLSDLTGAHGLVERILLSSHLLLQFSRVSGEVGSHMDRVAVQYEVSFPWWQAFRPKSSLNSPQKNRNETCRDPEGSSCLDGHTDCSRRNCCDSPTRKLQALEAEFGLSQSPADVQTPEDLPAQQQPAAFYHPTLLHSSMDFTTTDTAQTENSTSSSTSESASVCTSAVSEDKSPTATAPIPLLSHITTSDCPVPSPRCPSISHSLRYNLDPDTAPSPPCSQEVRTARSNVHGAESCVTMLNRHIHYLRKRIRRFEESFEQEKHYKPALNDKTANPEVARLMKELIKSRKQLKEIKLNQSINGEENMPHQSCKDGRDQRGAALTGLERQLLNNNNTKPKVEETLGVITSRLKEELQLPDSLKEMSHFQIALEKTCLQKCLLYYEGLHGRPSTRQERTLMKPFYDRYRVVKQLQNHSSVSSAITTIDEEEDSDEESPRPLPHWVKPSSSDQALTESCETPLVSPLEEANDYQSQLITMATLHEASRHELLDHLRMARSEKRRLHHVLRKFEDHFHSQSGRACQKEDRGPMAEEYRQYKNLKAKLRLLEALLAKRQSST</sequence>
<proteinExistence type="inferred from homology"/>
<feature type="compositionally biased region" description="Basic and acidic residues" evidence="2">
    <location>
        <begin position="387"/>
        <end position="396"/>
    </location>
</feature>
<dbReference type="InterPro" id="IPR008936">
    <property type="entry name" value="Rho_GTPase_activation_prot"/>
</dbReference>
<dbReference type="GO" id="GO:0007165">
    <property type="term" value="P:signal transduction"/>
    <property type="evidence" value="ECO:0007669"/>
    <property type="project" value="InterPro"/>
</dbReference>
<dbReference type="InterPro" id="IPR039102">
    <property type="entry name" value="FAM13"/>
</dbReference>
<feature type="compositionally biased region" description="Polar residues" evidence="2">
    <location>
        <begin position="279"/>
        <end position="315"/>
    </location>
</feature>
<dbReference type="AlphaFoldDB" id="A0AAV2JJG5"/>
<dbReference type="SUPFAM" id="SSF48350">
    <property type="entry name" value="GTPase activation domain, GAP"/>
    <property type="match status" value="1"/>
</dbReference>
<dbReference type="SMART" id="SM00324">
    <property type="entry name" value="RhoGAP"/>
    <property type="match status" value="1"/>
</dbReference>
<dbReference type="PANTHER" id="PTHR15904:SF19">
    <property type="entry name" value="PROTEIN FAM13C"/>
    <property type="match status" value="1"/>
</dbReference>
<evidence type="ECO:0000256" key="2">
    <source>
        <dbReference type="SAM" id="MobiDB-lite"/>
    </source>
</evidence>
<evidence type="ECO:0000259" key="3">
    <source>
        <dbReference type="PROSITE" id="PS50238"/>
    </source>
</evidence>
<evidence type="ECO:0000313" key="4">
    <source>
        <dbReference type="EMBL" id="CAL1577667.1"/>
    </source>
</evidence>
<feature type="domain" description="Rho-GAP" evidence="3">
    <location>
        <begin position="42"/>
        <end position="231"/>
    </location>
</feature>
<keyword evidence="5" id="KW-1185">Reference proteome</keyword>
<dbReference type="Gene3D" id="1.10.555.10">
    <property type="entry name" value="Rho GTPase activation protein"/>
    <property type="match status" value="1"/>
</dbReference>
<protein>
    <recommendedName>
        <fullName evidence="3">Rho-GAP domain-containing protein</fullName>
    </recommendedName>
</protein>
<feature type="region of interest" description="Disordered" evidence="2">
    <location>
        <begin position="379"/>
        <end position="400"/>
    </location>
</feature>
<reference evidence="4 5" key="1">
    <citation type="submission" date="2024-04" db="EMBL/GenBank/DDBJ databases">
        <authorList>
            <person name="Waldvogel A.-M."/>
            <person name="Schoenle A."/>
        </authorList>
    </citation>
    <scope>NUCLEOTIDE SEQUENCE [LARGE SCALE GENOMIC DNA]</scope>
</reference>
<feature type="compositionally biased region" description="Basic and acidic residues" evidence="2">
    <location>
        <begin position="266"/>
        <end position="278"/>
    </location>
</feature>
<evidence type="ECO:0000256" key="1">
    <source>
        <dbReference type="ARBA" id="ARBA00007549"/>
    </source>
</evidence>
<dbReference type="EMBL" id="OZ035835">
    <property type="protein sequence ID" value="CAL1577667.1"/>
    <property type="molecule type" value="Genomic_DNA"/>
</dbReference>
<dbReference type="PROSITE" id="PS50238">
    <property type="entry name" value="RHOGAP"/>
    <property type="match status" value="1"/>
</dbReference>
<dbReference type="Pfam" id="PF00620">
    <property type="entry name" value="RhoGAP"/>
    <property type="match status" value="1"/>
</dbReference>
<organism evidence="4 5">
    <name type="scientific">Knipowitschia caucasica</name>
    <name type="common">Caucasian dwarf goby</name>
    <name type="synonym">Pomatoschistus caucasicus</name>
    <dbReference type="NCBI Taxonomy" id="637954"/>
    <lineage>
        <taxon>Eukaryota</taxon>
        <taxon>Metazoa</taxon>
        <taxon>Chordata</taxon>
        <taxon>Craniata</taxon>
        <taxon>Vertebrata</taxon>
        <taxon>Euteleostomi</taxon>
        <taxon>Actinopterygii</taxon>
        <taxon>Neopterygii</taxon>
        <taxon>Teleostei</taxon>
        <taxon>Neoteleostei</taxon>
        <taxon>Acanthomorphata</taxon>
        <taxon>Gobiaria</taxon>
        <taxon>Gobiiformes</taxon>
        <taxon>Gobioidei</taxon>
        <taxon>Gobiidae</taxon>
        <taxon>Gobiinae</taxon>
        <taxon>Knipowitschia</taxon>
    </lineage>
</organism>
<feature type="region of interest" description="Disordered" evidence="2">
    <location>
        <begin position="739"/>
        <end position="771"/>
    </location>
</feature>
<comment type="similarity">
    <text evidence="1">Belongs to the FAM13 family.</text>
</comment>
<dbReference type="PANTHER" id="PTHR15904">
    <property type="entry name" value="FAM13"/>
    <property type="match status" value="1"/>
</dbReference>
<dbReference type="Pfam" id="PF26116">
    <property type="entry name" value="FAM13A"/>
    <property type="match status" value="1"/>
</dbReference>
<dbReference type="InterPro" id="IPR000198">
    <property type="entry name" value="RhoGAP_dom"/>
</dbReference>